<dbReference type="Pfam" id="PF05872">
    <property type="entry name" value="HerA_C"/>
    <property type="match status" value="1"/>
</dbReference>
<dbReference type="OrthoDB" id="107033at2157"/>
<reference evidence="13 14" key="1">
    <citation type="journal article" date="2007" name="Appl. Environ. Microbiol.">
        <title>Isolation of key methanogens for global methane emission from rice paddy fields: a novel isolate affiliated with the clone cluster rice cluster I.</title>
        <authorList>
            <person name="Sakai S."/>
            <person name="Imachi H."/>
            <person name="Sekiguchi Y."/>
            <person name="Ohashi A."/>
            <person name="Harada H."/>
            <person name="Kamagata Y."/>
        </authorList>
    </citation>
    <scope>NUCLEOTIDE SEQUENCE [LARGE SCALE GENOMIC DNA]</scope>
    <source>
        <strain evidence="14">DSM 17711 / JCM 13418 / NBRC 101707 / SANAE</strain>
    </source>
</reference>
<organism evidence="13 14">
    <name type="scientific">Methanocella paludicola (strain DSM 17711 / JCM 13418 / NBRC 101707 / SANAE)</name>
    <dbReference type="NCBI Taxonomy" id="304371"/>
    <lineage>
        <taxon>Archaea</taxon>
        <taxon>Methanobacteriati</taxon>
        <taxon>Methanobacteriota</taxon>
        <taxon>Stenosarchaea group</taxon>
        <taxon>Methanomicrobia</taxon>
        <taxon>Methanocellales</taxon>
        <taxon>Methanocellaceae</taxon>
        <taxon>Methanocella</taxon>
    </lineage>
</organism>
<reference evidence="13 14" key="2">
    <citation type="journal article" date="2008" name="Int. J. Syst. Evol. Microbiol.">
        <title>Methanocella paludicola gen. nov., sp. nov., a methane-producing archaeon, the first isolate of the lineage 'Rice Cluster I', and proposal of the new archaeal order Methanocellales ord. nov.</title>
        <authorList>
            <person name="Sakai S."/>
            <person name="Imachi H."/>
            <person name="Hanada S."/>
            <person name="Ohashi A."/>
            <person name="Harada H."/>
            <person name="Kamagata Y."/>
        </authorList>
    </citation>
    <scope>NUCLEOTIDE SEQUENCE [LARGE SCALE GENOMIC DNA]</scope>
    <source>
        <strain evidence="14">DSM 17711 / JCM 13418 / NBRC 101707 / SANAE</strain>
    </source>
</reference>
<dbReference type="Pfam" id="PF01935">
    <property type="entry name" value="DUF87"/>
    <property type="match status" value="1"/>
</dbReference>
<sequence length="369" mass="40325">MSCEKRYLLGRRDGGEDGVLYVGRYLALDGSQGAGVYLDVLKPHAALICGKRGYGKSYTMGVIIEEFARLPLAIRKNFCVIVVDTMGVFACMKGWEGIRVFAPPAHRREGALPLEIPSCSLSFYDYCELLGIEPLSEHGADLMGAMDNGPFEVEGLVKRVKPGSTLSGLLRMVASWGLFSGSATFDALLKPGSISILDLSGYGHEPRIRSAIVASLARALYDIRVEARRAENGKREKPLVWLLIDEAHMFMDGDTRAGRVLTNEWLRQGRQPGLSLVLATQRPSALGKEVLSQADVIVCHRLTLRDDLEALESARPTYVKEPIQEAMARLGAGRGAAIVVDDTTESCHVIKIRPRESEHGGGEPVVYLD</sequence>
<evidence type="ECO:0000313" key="14">
    <source>
        <dbReference type="Proteomes" id="UP000001882"/>
    </source>
</evidence>
<gene>
    <name evidence="13" type="ordered locus">MCP_2969</name>
</gene>
<evidence type="ECO:0000256" key="4">
    <source>
        <dbReference type="ARBA" id="ARBA00022806"/>
    </source>
</evidence>
<dbReference type="GO" id="GO:0043139">
    <property type="term" value="F:5'-3' DNA helicase activity"/>
    <property type="evidence" value="ECO:0007669"/>
    <property type="project" value="UniProtKB-EC"/>
</dbReference>
<dbReference type="InterPro" id="IPR008571">
    <property type="entry name" value="HerA-like"/>
</dbReference>
<dbReference type="KEGG" id="mpd:MCP_2969"/>
<dbReference type="Proteomes" id="UP000001882">
    <property type="component" value="Chromosome"/>
</dbReference>
<accession>D1Z2W9</accession>
<dbReference type="InParanoid" id="D1Z2W9"/>
<dbReference type="InterPro" id="IPR033186">
    <property type="entry name" value="HerA_C"/>
</dbReference>
<comment type="catalytic activity">
    <reaction evidence="8">
        <text>Couples ATP hydrolysis with the unwinding of duplex DNA by translocating in the 3'-5' direction.</text>
        <dbReference type="EC" id="5.6.2.4"/>
    </reaction>
</comment>
<comment type="similarity">
    <text evidence="1">Belongs to the HerA family.</text>
</comment>
<evidence type="ECO:0000256" key="3">
    <source>
        <dbReference type="ARBA" id="ARBA00022801"/>
    </source>
</evidence>
<feature type="domain" description="Helicase HerA central" evidence="11">
    <location>
        <begin position="22"/>
        <end position="135"/>
    </location>
</feature>
<dbReference type="eggNOG" id="arCOG00280">
    <property type="taxonomic scope" value="Archaea"/>
</dbReference>
<dbReference type="InterPro" id="IPR027417">
    <property type="entry name" value="P-loop_NTPase"/>
</dbReference>
<dbReference type="RefSeq" id="WP_012901711.1">
    <property type="nucleotide sequence ID" value="NC_013665.1"/>
</dbReference>
<protein>
    <submittedName>
        <fullName evidence="13">Uncharacterized protein</fullName>
    </submittedName>
</protein>
<keyword evidence="4" id="KW-0347">Helicase</keyword>
<dbReference type="GO" id="GO:0016787">
    <property type="term" value="F:hydrolase activity"/>
    <property type="evidence" value="ECO:0007669"/>
    <property type="project" value="UniProtKB-KW"/>
</dbReference>
<evidence type="ECO:0000256" key="7">
    <source>
        <dbReference type="ARBA" id="ARBA00023235"/>
    </source>
</evidence>
<evidence type="ECO:0000256" key="9">
    <source>
        <dbReference type="ARBA" id="ARBA00048954"/>
    </source>
</evidence>
<keyword evidence="6" id="KW-0238">DNA-binding</keyword>
<dbReference type="SUPFAM" id="SSF52540">
    <property type="entry name" value="P-loop containing nucleoside triphosphate hydrolases"/>
    <property type="match status" value="1"/>
</dbReference>
<dbReference type="InterPro" id="IPR002789">
    <property type="entry name" value="HerA_central"/>
</dbReference>
<dbReference type="AlphaFoldDB" id="D1Z2W9"/>
<evidence type="ECO:0000256" key="5">
    <source>
        <dbReference type="ARBA" id="ARBA00022840"/>
    </source>
</evidence>
<proteinExistence type="inferred from homology"/>
<evidence type="ECO:0000259" key="12">
    <source>
        <dbReference type="Pfam" id="PF05872"/>
    </source>
</evidence>
<dbReference type="GO" id="GO:0043138">
    <property type="term" value="F:3'-5' DNA helicase activity"/>
    <property type="evidence" value="ECO:0007669"/>
    <property type="project" value="UniProtKB-EC"/>
</dbReference>
<evidence type="ECO:0000256" key="2">
    <source>
        <dbReference type="ARBA" id="ARBA00022741"/>
    </source>
</evidence>
<name>D1Z2W9_METPS</name>
<evidence type="ECO:0000256" key="8">
    <source>
        <dbReference type="ARBA" id="ARBA00034617"/>
    </source>
</evidence>
<feature type="domain" description="Helicase HerA-like C-terminal" evidence="12">
    <location>
        <begin position="192"/>
        <end position="339"/>
    </location>
</feature>
<evidence type="ECO:0000256" key="10">
    <source>
        <dbReference type="ARBA" id="ARBA00048988"/>
    </source>
</evidence>
<evidence type="ECO:0000256" key="6">
    <source>
        <dbReference type="ARBA" id="ARBA00023125"/>
    </source>
</evidence>
<dbReference type="PANTHER" id="PTHR42957">
    <property type="entry name" value="HELICASE MJ1565-RELATED"/>
    <property type="match status" value="1"/>
</dbReference>
<keyword evidence="14" id="KW-1185">Reference proteome</keyword>
<dbReference type="STRING" id="304371.MCP_2969"/>
<comment type="catalytic activity">
    <reaction evidence="10">
        <text>ATP + H2O = ADP + phosphate + H(+)</text>
        <dbReference type="Rhea" id="RHEA:13065"/>
        <dbReference type="ChEBI" id="CHEBI:15377"/>
        <dbReference type="ChEBI" id="CHEBI:15378"/>
        <dbReference type="ChEBI" id="CHEBI:30616"/>
        <dbReference type="ChEBI" id="CHEBI:43474"/>
        <dbReference type="ChEBI" id="CHEBI:456216"/>
        <dbReference type="EC" id="5.6.2.4"/>
    </reaction>
</comment>
<dbReference type="GO" id="GO:0003677">
    <property type="term" value="F:DNA binding"/>
    <property type="evidence" value="ECO:0007669"/>
    <property type="project" value="UniProtKB-KW"/>
</dbReference>
<dbReference type="PANTHER" id="PTHR42957:SF1">
    <property type="entry name" value="HELICASE MJ1565-RELATED"/>
    <property type="match status" value="1"/>
</dbReference>
<dbReference type="Gene3D" id="3.40.50.300">
    <property type="entry name" value="P-loop containing nucleotide triphosphate hydrolases"/>
    <property type="match status" value="2"/>
</dbReference>
<dbReference type="EMBL" id="AP011532">
    <property type="protein sequence ID" value="BAI63041.1"/>
    <property type="molecule type" value="Genomic_DNA"/>
</dbReference>
<keyword evidence="5" id="KW-0067">ATP-binding</keyword>
<keyword evidence="2" id="KW-0547">Nucleotide-binding</keyword>
<reference evidence="14" key="3">
    <citation type="journal article" date="2011" name="PLoS ONE">
        <title>Genome sequence of a mesophilic hydrogenotrophic methanogen Methanocella paludicola, the first cultivated representative of the order Methanocellales.</title>
        <authorList>
            <person name="Sakai S."/>
            <person name="Takaki Y."/>
            <person name="Shimamura S."/>
            <person name="Sekine M."/>
            <person name="Tajima T."/>
            <person name="Kosugi H."/>
            <person name="Ichikawa N."/>
            <person name="Tasumi E."/>
            <person name="Hiraki A.T."/>
            <person name="Shimizu A."/>
            <person name="Kato Y."/>
            <person name="Nishiko R."/>
            <person name="Mori K."/>
            <person name="Fujita N."/>
            <person name="Imachi H."/>
            <person name="Takai K."/>
        </authorList>
    </citation>
    <scope>NUCLEOTIDE SEQUENCE [LARGE SCALE GENOMIC DNA]</scope>
    <source>
        <strain evidence="14">DSM 17711 / JCM 13418 / NBRC 101707 / SANAE</strain>
    </source>
</reference>
<keyword evidence="3" id="KW-0378">Hydrolase</keyword>
<dbReference type="PATRIC" id="fig|304371.9.peg.3039"/>
<dbReference type="GO" id="GO:0005524">
    <property type="term" value="F:ATP binding"/>
    <property type="evidence" value="ECO:0007669"/>
    <property type="project" value="UniProtKB-KW"/>
</dbReference>
<comment type="catalytic activity">
    <reaction evidence="9">
        <text>ATP + H2O = ADP + phosphate + H(+)</text>
        <dbReference type="Rhea" id="RHEA:13065"/>
        <dbReference type="ChEBI" id="CHEBI:15377"/>
        <dbReference type="ChEBI" id="CHEBI:15378"/>
        <dbReference type="ChEBI" id="CHEBI:30616"/>
        <dbReference type="ChEBI" id="CHEBI:43474"/>
        <dbReference type="ChEBI" id="CHEBI:456216"/>
        <dbReference type="EC" id="5.6.2.3"/>
    </reaction>
</comment>
<evidence type="ECO:0000259" key="11">
    <source>
        <dbReference type="Pfam" id="PF01935"/>
    </source>
</evidence>
<evidence type="ECO:0000256" key="1">
    <source>
        <dbReference type="ARBA" id="ARBA00007816"/>
    </source>
</evidence>
<keyword evidence="7" id="KW-0413">Isomerase</keyword>
<evidence type="ECO:0000313" key="13">
    <source>
        <dbReference type="EMBL" id="BAI63041.1"/>
    </source>
</evidence>
<dbReference type="GeneID" id="8682614"/>